<organism evidence="2 3">
    <name type="scientific">Aspergillus granulosus</name>
    <dbReference type="NCBI Taxonomy" id="176169"/>
    <lineage>
        <taxon>Eukaryota</taxon>
        <taxon>Fungi</taxon>
        <taxon>Dikarya</taxon>
        <taxon>Ascomycota</taxon>
        <taxon>Pezizomycotina</taxon>
        <taxon>Eurotiomycetes</taxon>
        <taxon>Eurotiomycetidae</taxon>
        <taxon>Eurotiales</taxon>
        <taxon>Aspergillaceae</taxon>
        <taxon>Aspergillus</taxon>
        <taxon>Aspergillus subgen. Nidulantes</taxon>
    </lineage>
</organism>
<dbReference type="Proteomes" id="UP001610334">
    <property type="component" value="Unassembled WGS sequence"/>
</dbReference>
<protein>
    <submittedName>
        <fullName evidence="2">Uncharacterized protein</fullName>
    </submittedName>
</protein>
<feature type="region of interest" description="Disordered" evidence="1">
    <location>
        <begin position="18"/>
        <end position="56"/>
    </location>
</feature>
<gene>
    <name evidence="2" type="ORF">BJX63DRAFT_411853</name>
</gene>
<reference evidence="2 3" key="1">
    <citation type="submission" date="2024-07" db="EMBL/GenBank/DDBJ databases">
        <title>Section-level genome sequencing and comparative genomics of Aspergillus sections Usti and Cavernicolus.</title>
        <authorList>
            <consortium name="Lawrence Berkeley National Laboratory"/>
            <person name="Nybo J.L."/>
            <person name="Vesth T.C."/>
            <person name="Theobald S."/>
            <person name="Frisvad J.C."/>
            <person name="Larsen T.O."/>
            <person name="Kjaerboelling I."/>
            <person name="Rothschild-Mancinelli K."/>
            <person name="Lyhne E.K."/>
            <person name="Kogle M.E."/>
            <person name="Barry K."/>
            <person name="Clum A."/>
            <person name="Na H."/>
            <person name="Ledsgaard L."/>
            <person name="Lin J."/>
            <person name="Lipzen A."/>
            <person name="Kuo A."/>
            <person name="Riley R."/>
            <person name="Mondo S."/>
            <person name="Labutti K."/>
            <person name="Haridas S."/>
            <person name="Pangalinan J."/>
            <person name="Salamov A.A."/>
            <person name="Simmons B.A."/>
            <person name="Magnuson J.K."/>
            <person name="Chen J."/>
            <person name="Drula E."/>
            <person name="Henrissat B."/>
            <person name="Wiebenga A."/>
            <person name="Lubbers R.J."/>
            <person name="Gomes A.C."/>
            <person name="Makela M.R."/>
            <person name="Stajich J."/>
            <person name="Grigoriev I.V."/>
            <person name="Mortensen U.H."/>
            <person name="De Vries R.P."/>
            <person name="Baker S.E."/>
            <person name="Andersen M.R."/>
        </authorList>
    </citation>
    <scope>NUCLEOTIDE SEQUENCE [LARGE SCALE GENOMIC DNA]</scope>
    <source>
        <strain evidence="2 3">CBS 588.65</strain>
    </source>
</reference>
<evidence type="ECO:0000313" key="2">
    <source>
        <dbReference type="EMBL" id="KAL2807597.1"/>
    </source>
</evidence>
<accession>A0ABR4GY59</accession>
<dbReference type="EMBL" id="JBFXLT010000137">
    <property type="protein sequence ID" value="KAL2807597.1"/>
    <property type="molecule type" value="Genomic_DNA"/>
</dbReference>
<sequence length="56" mass="6428">MFVRLWFGVRPEMFADEVDEDEDAGSDEGWSVHTLQDRRSSSEKPGRPSVNLRCSL</sequence>
<proteinExistence type="predicted"/>
<keyword evidence="3" id="KW-1185">Reference proteome</keyword>
<evidence type="ECO:0000313" key="3">
    <source>
        <dbReference type="Proteomes" id="UP001610334"/>
    </source>
</evidence>
<evidence type="ECO:0000256" key="1">
    <source>
        <dbReference type="SAM" id="MobiDB-lite"/>
    </source>
</evidence>
<feature type="compositionally biased region" description="Basic and acidic residues" evidence="1">
    <location>
        <begin position="35"/>
        <end position="46"/>
    </location>
</feature>
<comment type="caution">
    <text evidence="2">The sequence shown here is derived from an EMBL/GenBank/DDBJ whole genome shotgun (WGS) entry which is preliminary data.</text>
</comment>
<name>A0ABR4GY59_9EURO</name>